<sequence length="267" mass="30504">MNTKCTNCGSDSFRKSRVRPHENKLKKFFLRPIRCRVCGGRQWILNSKFFYTVAAVLLMIIAPFSIDRLLENTEINTASSANDFAELPHYLANHKQSGSIQPDHSKQQAENKNAAVSDHNPPPNQYIHQLNPDPLTGSSENRQMLIQLYHDRALNGHADAQYQLGLLYLTGRHTLQDFEEAAKWLKLSAEQDYALAQYELGILYLDGLAFSVDLEKSYKWLNLAAAAGIDKAILARENVTRKLSNEQLLRAQKEAREWLHNRENEIN</sequence>
<feature type="transmembrane region" description="Helical" evidence="2">
    <location>
        <begin position="49"/>
        <end position="66"/>
    </location>
</feature>
<proteinExistence type="predicted"/>
<dbReference type="InterPro" id="IPR011990">
    <property type="entry name" value="TPR-like_helical_dom_sf"/>
</dbReference>
<dbReference type="InterPro" id="IPR050767">
    <property type="entry name" value="Sel1_AlgK"/>
</dbReference>
<evidence type="ECO:0000313" key="3">
    <source>
        <dbReference type="EMBL" id="SFK27651.1"/>
    </source>
</evidence>
<dbReference type="Proteomes" id="UP000199533">
    <property type="component" value="Unassembled WGS sequence"/>
</dbReference>
<evidence type="ECO:0000256" key="1">
    <source>
        <dbReference type="SAM" id="MobiDB-lite"/>
    </source>
</evidence>
<dbReference type="OrthoDB" id="8561742at2"/>
<dbReference type="SMART" id="SM00671">
    <property type="entry name" value="SEL1"/>
    <property type="match status" value="2"/>
</dbReference>
<evidence type="ECO:0000256" key="2">
    <source>
        <dbReference type="SAM" id="Phobius"/>
    </source>
</evidence>
<dbReference type="SUPFAM" id="SSF81901">
    <property type="entry name" value="HCP-like"/>
    <property type="match status" value="1"/>
</dbReference>
<keyword evidence="4" id="KW-1185">Reference proteome</keyword>
<gene>
    <name evidence="3" type="ORF">SAMN05216302_100361</name>
</gene>
<dbReference type="STRING" id="52441.SAMN05216302_100361"/>
<protein>
    <recommendedName>
        <fullName evidence="5">Sel1 repeat-containing protein</fullName>
    </recommendedName>
</protein>
<dbReference type="AlphaFoldDB" id="A0A1I3Y8Q7"/>
<organism evidence="3 4">
    <name type="scientific">Nitrosomonas aestuarii</name>
    <dbReference type="NCBI Taxonomy" id="52441"/>
    <lineage>
        <taxon>Bacteria</taxon>
        <taxon>Pseudomonadati</taxon>
        <taxon>Pseudomonadota</taxon>
        <taxon>Betaproteobacteria</taxon>
        <taxon>Nitrosomonadales</taxon>
        <taxon>Nitrosomonadaceae</taxon>
        <taxon>Nitrosomonas</taxon>
    </lineage>
</organism>
<dbReference type="EMBL" id="FOSP01000003">
    <property type="protein sequence ID" value="SFK27651.1"/>
    <property type="molecule type" value="Genomic_DNA"/>
</dbReference>
<keyword evidence="2" id="KW-0812">Transmembrane</keyword>
<name>A0A1I3Y8Q7_9PROT</name>
<dbReference type="Gene3D" id="1.25.40.10">
    <property type="entry name" value="Tetratricopeptide repeat domain"/>
    <property type="match status" value="1"/>
</dbReference>
<accession>A0A1I3Y8Q7</accession>
<dbReference type="PANTHER" id="PTHR11102">
    <property type="entry name" value="SEL-1-LIKE PROTEIN"/>
    <property type="match status" value="1"/>
</dbReference>
<evidence type="ECO:0008006" key="5">
    <source>
        <dbReference type="Google" id="ProtNLM"/>
    </source>
</evidence>
<reference evidence="4" key="1">
    <citation type="submission" date="2016-10" db="EMBL/GenBank/DDBJ databases">
        <authorList>
            <person name="Varghese N."/>
            <person name="Submissions S."/>
        </authorList>
    </citation>
    <scope>NUCLEOTIDE SEQUENCE [LARGE SCALE GENOMIC DNA]</scope>
    <source>
        <strain evidence="4">Nm69</strain>
    </source>
</reference>
<keyword evidence="2" id="KW-0472">Membrane</keyword>
<dbReference type="PANTHER" id="PTHR11102:SF160">
    <property type="entry name" value="ERAD-ASSOCIATED E3 UBIQUITIN-PROTEIN LIGASE COMPONENT HRD3"/>
    <property type="match status" value="1"/>
</dbReference>
<dbReference type="InterPro" id="IPR006597">
    <property type="entry name" value="Sel1-like"/>
</dbReference>
<dbReference type="Pfam" id="PF08238">
    <property type="entry name" value="Sel1"/>
    <property type="match status" value="2"/>
</dbReference>
<feature type="region of interest" description="Disordered" evidence="1">
    <location>
        <begin position="95"/>
        <end position="123"/>
    </location>
</feature>
<dbReference type="RefSeq" id="WP_090697007.1">
    <property type="nucleotide sequence ID" value="NZ_FOSP01000003.1"/>
</dbReference>
<evidence type="ECO:0000313" key="4">
    <source>
        <dbReference type="Proteomes" id="UP000199533"/>
    </source>
</evidence>
<keyword evidence="2" id="KW-1133">Transmembrane helix</keyword>